<reference evidence="8 9" key="1">
    <citation type="submission" date="2020-08" db="EMBL/GenBank/DDBJ databases">
        <authorList>
            <person name="Liu C."/>
            <person name="Sun Q."/>
        </authorList>
    </citation>
    <scope>NUCLEOTIDE SEQUENCE [LARGE SCALE GENOMIC DNA]</scope>
    <source>
        <strain evidence="8 9">N22</strain>
    </source>
</reference>
<protein>
    <submittedName>
        <fullName evidence="8">Molybdopterin-dependent oxidoreductase</fullName>
    </submittedName>
</protein>
<dbReference type="EMBL" id="JACMSE010000009">
    <property type="protein sequence ID" value="MBC2890050.1"/>
    <property type="molecule type" value="Genomic_DNA"/>
</dbReference>
<dbReference type="GO" id="GO:0046872">
    <property type="term" value="F:metal ion binding"/>
    <property type="evidence" value="ECO:0007669"/>
    <property type="project" value="UniProtKB-KW"/>
</dbReference>
<evidence type="ECO:0000256" key="4">
    <source>
        <dbReference type="ARBA" id="ARBA00023002"/>
    </source>
</evidence>
<evidence type="ECO:0000256" key="1">
    <source>
        <dbReference type="ARBA" id="ARBA00010312"/>
    </source>
</evidence>
<dbReference type="Pfam" id="PF01568">
    <property type="entry name" value="Molydop_binding"/>
    <property type="match status" value="1"/>
</dbReference>
<dbReference type="Gene3D" id="3.40.50.740">
    <property type="match status" value="1"/>
</dbReference>
<dbReference type="GO" id="GO:0051536">
    <property type="term" value="F:iron-sulfur cluster binding"/>
    <property type="evidence" value="ECO:0007669"/>
    <property type="project" value="UniProtKB-KW"/>
</dbReference>
<dbReference type="AlphaFoldDB" id="A0A842JLJ2"/>
<proteinExistence type="inferred from homology"/>
<evidence type="ECO:0000256" key="5">
    <source>
        <dbReference type="ARBA" id="ARBA00023004"/>
    </source>
</evidence>
<keyword evidence="9" id="KW-1185">Reference proteome</keyword>
<comment type="caution">
    <text evidence="8">The sequence shown here is derived from an EMBL/GenBank/DDBJ whole genome shotgun (WGS) entry which is preliminary data.</text>
</comment>
<comment type="similarity">
    <text evidence="1">Belongs to the prokaryotic molybdopterin-containing oxidoreductase family.</text>
</comment>
<gene>
    <name evidence="8" type="ORF">H7313_11965</name>
</gene>
<dbReference type="Gene3D" id="3.40.228.10">
    <property type="entry name" value="Dimethylsulfoxide Reductase, domain 2"/>
    <property type="match status" value="1"/>
</dbReference>
<dbReference type="SUPFAM" id="SSF50692">
    <property type="entry name" value="ADC-like"/>
    <property type="match status" value="1"/>
</dbReference>
<dbReference type="InterPro" id="IPR006657">
    <property type="entry name" value="MoPterin_dinucl-bd_dom"/>
</dbReference>
<evidence type="ECO:0000259" key="7">
    <source>
        <dbReference type="PROSITE" id="PS51669"/>
    </source>
</evidence>
<dbReference type="RefSeq" id="WP_185905803.1">
    <property type="nucleotide sequence ID" value="NZ_JACMSE010000009.1"/>
</dbReference>
<dbReference type="Gene3D" id="2.40.40.20">
    <property type="match status" value="1"/>
</dbReference>
<organism evidence="8 9">
    <name type="scientific">Gordonibacter massiliensis</name>
    <name type="common">ex Traore et al. 2017</name>
    <dbReference type="NCBI Taxonomy" id="1841863"/>
    <lineage>
        <taxon>Bacteria</taxon>
        <taxon>Bacillati</taxon>
        <taxon>Actinomycetota</taxon>
        <taxon>Coriobacteriia</taxon>
        <taxon>Eggerthellales</taxon>
        <taxon>Eggerthellaceae</taxon>
        <taxon>Gordonibacter</taxon>
    </lineage>
</organism>
<dbReference type="InterPro" id="IPR006656">
    <property type="entry name" value="Mopterin_OxRdtase"/>
</dbReference>
<dbReference type="PROSITE" id="PS51669">
    <property type="entry name" value="4FE4S_MOW_BIS_MGD"/>
    <property type="match status" value="1"/>
</dbReference>
<dbReference type="Gene3D" id="3.40.50.12440">
    <property type="match status" value="1"/>
</dbReference>
<feature type="domain" description="4Fe-4S Mo/W bis-MGD-type" evidence="7">
    <location>
        <begin position="54"/>
        <end position="111"/>
    </location>
</feature>
<dbReference type="GO" id="GO:0043546">
    <property type="term" value="F:molybdopterin cofactor binding"/>
    <property type="evidence" value="ECO:0007669"/>
    <property type="project" value="InterPro"/>
</dbReference>
<evidence type="ECO:0000256" key="6">
    <source>
        <dbReference type="ARBA" id="ARBA00023014"/>
    </source>
</evidence>
<dbReference type="GO" id="GO:0016491">
    <property type="term" value="F:oxidoreductase activity"/>
    <property type="evidence" value="ECO:0007669"/>
    <property type="project" value="UniProtKB-KW"/>
</dbReference>
<evidence type="ECO:0000313" key="8">
    <source>
        <dbReference type="EMBL" id="MBC2890050.1"/>
    </source>
</evidence>
<dbReference type="InterPro" id="IPR009010">
    <property type="entry name" value="Asp_de-COase-like_dom_sf"/>
</dbReference>
<dbReference type="InterPro" id="IPR006963">
    <property type="entry name" value="Mopterin_OxRdtase_4Fe-4S_dom"/>
</dbReference>
<dbReference type="PANTHER" id="PTHR43742:SF6">
    <property type="entry name" value="OXIDOREDUCTASE YYAE-RELATED"/>
    <property type="match status" value="1"/>
</dbReference>
<dbReference type="InterPro" id="IPR006311">
    <property type="entry name" value="TAT_signal"/>
</dbReference>
<accession>A0A842JLJ2</accession>
<keyword evidence="3" id="KW-0732">Signal</keyword>
<dbReference type="PANTHER" id="PTHR43742">
    <property type="entry name" value="TRIMETHYLAMINE-N-OXIDE REDUCTASE"/>
    <property type="match status" value="1"/>
</dbReference>
<dbReference type="Proteomes" id="UP000587396">
    <property type="component" value="Unassembled WGS sequence"/>
</dbReference>
<dbReference type="SMART" id="SM00926">
    <property type="entry name" value="Molybdop_Fe4S4"/>
    <property type="match status" value="1"/>
</dbReference>
<name>A0A842JLJ2_9ACTN</name>
<dbReference type="Gene3D" id="3.30.2070.10">
    <property type="entry name" value="Formate dehydrogenase/DMSO reductase"/>
    <property type="match status" value="1"/>
</dbReference>
<dbReference type="Pfam" id="PF00384">
    <property type="entry name" value="Molybdopterin"/>
    <property type="match status" value="1"/>
</dbReference>
<evidence type="ECO:0000256" key="3">
    <source>
        <dbReference type="ARBA" id="ARBA00022729"/>
    </source>
</evidence>
<keyword evidence="5" id="KW-0408">Iron</keyword>
<dbReference type="SUPFAM" id="SSF53706">
    <property type="entry name" value="Formate dehydrogenase/DMSO reductase, domains 1-3"/>
    <property type="match status" value="1"/>
</dbReference>
<keyword evidence="4" id="KW-0560">Oxidoreductase</keyword>
<keyword evidence="6" id="KW-0411">Iron-sulfur</keyword>
<evidence type="ECO:0000256" key="2">
    <source>
        <dbReference type="ARBA" id="ARBA00022723"/>
    </source>
</evidence>
<dbReference type="PROSITE" id="PS51318">
    <property type="entry name" value="TAT"/>
    <property type="match status" value="1"/>
</dbReference>
<dbReference type="InterPro" id="IPR050612">
    <property type="entry name" value="Prok_Mopterin_Oxidored"/>
</dbReference>
<keyword evidence="2" id="KW-0479">Metal-binding</keyword>
<evidence type="ECO:0000313" key="9">
    <source>
        <dbReference type="Proteomes" id="UP000587396"/>
    </source>
</evidence>
<sequence>MSGTDSSQGGLTRRSFLKTTGAIVGTTAVAGAAYPTLTALAEERQTGQPASSEERISQGICRPNCFGGCRLNVHVRDGKVVKTSMAPYPDEKNNRICLRGISHPWRIYDPERVKYPMRRAEGTERGAGVWERISWDDAINEIADTFMRVQEEYGPQAVAKWSVSGNRGMIVQESYATLFNAINASSIGPGVDMANAYGTARVTGWIGIWSSNGPDDLVNAKNIFLWGNNLTSAQLQEWHFVADALEAGSRLIVIDPIYTQIAAKADLWVPVRPGSDTALTLSMMNVIVKEDLVDKTFLQDHTVAPFLVRRDTGKFLRMSDLGIEPTEGPVNSATGKPTIIDPVAVMVDGSDAPVPSEGAVNPVLLGAFTIQGIECDTAYRLLCDEIAQYPPETACDLCEVPPETIIELAHYAADGPVTHRCGWGSQAYDNGVHTAHAGATLAGLVGQYGFPGASYGPVNLGVYPGFNTKLSSAAGASTSKTVSIMDLPEVLNTGKFLGKEYPIKAAFVLEGNPLSTATNTNALLDALPNLEFLVTADSAMTDTARYSDLVLPIAQWFECEDVFGGRQANYVVHNPKIIDPLYESKPDSEIVRLLADKMGLSDKVFQSDEEWMRAYIDTPAGEKFGITYDKLKEAGVLGWHSSDPVIRWEGGVFTTPSKRLEFYVETPTLAGATAKKLDVEREHLPRFFPPAEAWPENEKYSEYPFTLLSERSMYMVHSQWFGTGWLRELDPEPTVKINPAQALEKGIDDGAYVECYNDRGRCVARAVYSEAIKPGTLVYPKNWQRHQHKAGSWSELSSSIYDPAAVNQSFMDVLCDVKVWDGE</sequence>
<dbReference type="Pfam" id="PF04879">
    <property type="entry name" value="Molybdop_Fe4S4"/>
    <property type="match status" value="1"/>
</dbReference>